<reference evidence="3" key="1">
    <citation type="journal article" date="2020" name="Nat. Commun.">
        <title>Genome sequence of the cluster root forming white lupin.</title>
        <authorList>
            <person name="Hufnagel B."/>
            <person name="Marques A."/>
            <person name="Soriano A."/>
            <person name="Marques L."/>
            <person name="Divol F."/>
            <person name="Doumas P."/>
            <person name="Sallet E."/>
            <person name="Mancinotti D."/>
            <person name="Carrere S."/>
            <person name="Marande W."/>
            <person name="Arribat S."/>
            <person name="Keller J."/>
            <person name="Huneau C."/>
            <person name="Blein T."/>
            <person name="Aime D."/>
            <person name="Laguerre M."/>
            <person name="Taylor J."/>
            <person name="Schubert V."/>
            <person name="Nelson M."/>
            <person name="Geu-Flores F."/>
            <person name="Crespi M."/>
            <person name="Gallardo-Guerrero K."/>
            <person name="Delaux P.-M."/>
            <person name="Salse J."/>
            <person name="Berges H."/>
            <person name="Guyot R."/>
            <person name="Gouzy J."/>
            <person name="Peret B."/>
        </authorList>
    </citation>
    <scope>NUCLEOTIDE SEQUENCE [LARGE SCALE GENOMIC DNA]</scope>
    <source>
        <strain evidence="3">cv. Amiga</strain>
    </source>
</reference>
<name>A0A6A4P8F8_LUPAL</name>
<sequence length="58" mass="6741">MGKEKSYHFLTFVLISFGNVTVFYYQICVDIRSCIAFLSLTRMKTVTLHFFSISPLLI</sequence>
<accession>A0A6A4P8F8</accession>
<gene>
    <name evidence="2" type="ORF">Lalb_Chr17g0345701</name>
</gene>
<keyword evidence="1" id="KW-0472">Membrane</keyword>
<protein>
    <submittedName>
        <fullName evidence="2">Uncharacterized protein</fullName>
    </submittedName>
</protein>
<evidence type="ECO:0000313" key="2">
    <source>
        <dbReference type="EMBL" id="KAE9596099.1"/>
    </source>
</evidence>
<dbReference type="EMBL" id="WOCE01000017">
    <property type="protein sequence ID" value="KAE9596099.1"/>
    <property type="molecule type" value="Genomic_DNA"/>
</dbReference>
<keyword evidence="3" id="KW-1185">Reference proteome</keyword>
<feature type="transmembrane region" description="Helical" evidence="1">
    <location>
        <begin position="7"/>
        <end position="27"/>
    </location>
</feature>
<evidence type="ECO:0000256" key="1">
    <source>
        <dbReference type="SAM" id="Phobius"/>
    </source>
</evidence>
<keyword evidence="1" id="KW-0812">Transmembrane</keyword>
<dbReference type="AlphaFoldDB" id="A0A6A4P8F8"/>
<comment type="caution">
    <text evidence="2">The sequence shown here is derived from an EMBL/GenBank/DDBJ whole genome shotgun (WGS) entry which is preliminary data.</text>
</comment>
<evidence type="ECO:0000313" key="3">
    <source>
        <dbReference type="Proteomes" id="UP000447434"/>
    </source>
</evidence>
<organism evidence="2 3">
    <name type="scientific">Lupinus albus</name>
    <name type="common">White lupine</name>
    <name type="synonym">Lupinus termis</name>
    <dbReference type="NCBI Taxonomy" id="3870"/>
    <lineage>
        <taxon>Eukaryota</taxon>
        <taxon>Viridiplantae</taxon>
        <taxon>Streptophyta</taxon>
        <taxon>Embryophyta</taxon>
        <taxon>Tracheophyta</taxon>
        <taxon>Spermatophyta</taxon>
        <taxon>Magnoliopsida</taxon>
        <taxon>eudicotyledons</taxon>
        <taxon>Gunneridae</taxon>
        <taxon>Pentapetalae</taxon>
        <taxon>rosids</taxon>
        <taxon>fabids</taxon>
        <taxon>Fabales</taxon>
        <taxon>Fabaceae</taxon>
        <taxon>Papilionoideae</taxon>
        <taxon>50 kb inversion clade</taxon>
        <taxon>genistoids sensu lato</taxon>
        <taxon>core genistoids</taxon>
        <taxon>Genisteae</taxon>
        <taxon>Lupinus</taxon>
    </lineage>
</organism>
<proteinExistence type="predicted"/>
<dbReference type="Proteomes" id="UP000447434">
    <property type="component" value="Chromosome 17"/>
</dbReference>
<keyword evidence="1" id="KW-1133">Transmembrane helix</keyword>